<feature type="transmembrane region" description="Helical" evidence="2">
    <location>
        <begin position="70"/>
        <end position="98"/>
    </location>
</feature>
<dbReference type="RefSeq" id="WP_109228523.1">
    <property type="nucleotide sequence ID" value="NZ_PYHR01000002.1"/>
</dbReference>
<organism evidence="3 4">
    <name type="scientific">Serinibacter arcticus</name>
    <dbReference type="NCBI Taxonomy" id="1655435"/>
    <lineage>
        <taxon>Bacteria</taxon>
        <taxon>Bacillati</taxon>
        <taxon>Actinomycetota</taxon>
        <taxon>Actinomycetes</taxon>
        <taxon>Micrococcales</taxon>
        <taxon>Beutenbergiaceae</taxon>
        <taxon>Serinibacter</taxon>
    </lineage>
</organism>
<keyword evidence="2" id="KW-0472">Membrane</keyword>
<keyword evidence="2" id="KW-1133">Transmembrane helix</keyword>
<feature type="region of interest" description="Disordered" evidence="1">
    <location>
        <begin position="254"/>
        <end position="274"/>
    </location>
</feature>
<feature type="transmembrane region" description="Helical" evidence="2">
    <location>
        <begin position="209"/>
        <end position="226"/>
    </location>
</feature>
<dbReference type="OrthoDB" id="9960970at2"/>
<gene>
    <name evidence="3" type="ORF">C8046_05120</name>
</gene>
<accession>A0A2U1ZT26</accession>
<keyword evidence="4" id="KW-1185">Reference proteome</keyword>
<proteinExistence type="predicted"/>
<feature type="transmembrane region" description="Helical" evidence="2">
    <location>
        <begin position="110"/>
        <end position="134"/>
    </location>
</feature>
<dbReference type="AlphaFoldDB" id="A0A2U1ZT26"/>
<sequence>MSSTQPAPGPVEPAHSCEHCSAGGGAATDPAERAREHIAIARRRVVPRCLLGALGLGVSLVLGARADQPLAALALVFVVAALAWLGAAWAGVVMGAAVGARRGPWARLALGQVLAAGLAPVTALLIALAMGLASLPDGAGVASPLAASDQLRDALPYGVAAAAGWFLASAVAEVVKLRAMTAAVGRQDPTGLQARAEAHHLTTPALQRVELVALAVALGYGAVLLVLVVLPWAAVVLAPLAAAGAALLALRSSDGAPASTPATAAATDAGQRDS</sequence>
<evidence type="ECO:0000313" key="4">
    <source>
        <dbReference type="Proteomes" id="UP000245166"/>
    </source>
</evidence>
<evidence type="ECO:0000256" key="1">
    <source>
        <dbReference type="SAM" id="MobiDB-lite"/>
    </source>
</evidence>
<feature type="region of interest" description="Disordered" evidence="1">
    <location>
        <begin position="1"/>
        <end position="28"/>
    </location>
</feature>
<name>A0A2U1ZT26_9MICO</name>
<dbReference type="EMBL" id="PYHR01000002">
    <property type="protein sequence ID" value="PWD50139.1"/>
    <property type="molecule type" value="Genomic_DNA"/>
</dbReference>
<comment type="caution">
    <text evidence="3">The sequence shown here is derived from an EMBL/GenBank/DDBJ whole genome shotgun (WGS) entry which is preliminary data.</text>
</comment>
<reference evidence="3 4" key="1">
    <citation type="submission" date="2018-03" db="EMBL/GenBank/DDBJ databases">
        <title>Genome assembly of novel Miniimonas species PCH200.</title>
        <authorList>
            <person name="Thakur V."/>
            <person name="Kumar V."/>
            <person name="Singh D."/>
        </authorList>
    </citation>
    <scope>NUCLEOTIDE SEQUENCE [LARGE SCALE GENOMIC DNA]</scope>
    <source>
        <strain evidence="3 4">PCH200</strain>
    </source>
</reference>
<feature type="transmembrane region" description="Helical" evidence="2">
    <location>
        <begin position="45"/>
        <end position="64"/>
    </location>
</feature>
<feature type="transmembrane region" description="Helical" evidence="2">
    <location>
        <begin position="154"/>
        <end position="175"/>
    </location>
</feature>
<evidence type="ECO:0000256" key="2">
    <source>
        <dbReference type="SAM" id="Phobius"/>
    </source>
</evidence>
<protein>
    <submittedName>
        <fullName evidence="3">Uncharacterized protein</fullName>
    </submittedName>
</protein>
<keyword evidence="2" id="KW-0812">Transmembrane</keyword>
<evidence type="ECO:0000313" key="3">
    <source>
        <dbReference type="EMBL" id="PWD50139.1"/>
    </source>
</evidence>
<dbReference type="Proteomes" id="UP000245166">
    <property type="component" value="Unassembled WGS sequence"/>
</dbReference>